<evidence type="ECO:0000256" key="1">
    <source>
        <dbReference type="ARBA" id="ARBA00004496"/>
    </source>
</evidence>
<dbReference type="SUPFAM" id="SSF140864">
    <property type="entry name" value="TROVE domain-like"/>
    <property type="match status" value="1"/>
</dbReference>
<gene>
    <name evidence="8" type="ORF">D0Y96_16825</name>
</gene>
<dbReference type="PANTHER" id="PTHR14202">
    <property type="entry name" value="60 KDA RIBONUCLEOPROTEIN SSA/RO"/>
    <property type="match status" value="1"/>
</dbReference>
<dbReference type="AlphaFoldDB" id="A0A372IK42"/>
<evidence type="ECO:0000256" key="6">
    <source>
        <dbReference type="ARBA" id="ARBA00023274"/>
    </source>
</evidence>
<dbReference type="Gene3D" id="3.40.50.410">
    <property type="entry name" value="von Willebrand factor, type A domain"/>
    <property type="match status" value="1"/>
</dbReference>
<dbReference type="InterPro" id="IPR037214">
    <property type="entry name" value="TROVE_dom_sf"/>
</dbReference>
<dbReference type="EMBL" id="QVQT01000006">
    <property type="protein sequence ID" value="RFU15340.1"/>
    <property type="molecule type" value="Genomic_DNA"/>
</dbReference>
<feature type="domain" description="TROVE" evidence="7">
    <location>
        <begin position="19"/>
        <end position="316"/>
    </location>
</feature>
<evidence type="ECO:0000313" key="9">
    <source>
        <dbReference type="Proteomes" id="UP000264702"/>
    </source>
</evidence>
<evidence type="ECO:0000256" key="2">
    <source>
        <dbReference type="ARBA" id="ARBA00007814"/>
    </source>
</evidence>
<dbReference type="PANTHER" id="PTHR14202:SF0">
    <property type="entry name" value="RNA-BINDING PROTEIN RO60"/>
    <property type="match status" value="1"/>
</dbReference>
<protein>
    <submittedName>
        <fullName evidence="8">TROVE domain-containing protein</fullName>
    </submittedName>
</protein>
<comment type="similarity">
    <text evidence="2">Belongs to the Ro 60 kDa family.</text>
</comment>
<evidence type="ECO:0000259" key="7">
    <source>
        <dbReference type="PROSITE" id="PS50988"/>
    </source>
</evidence>
<sequence length="455" mass="50380">MARLNILKLGHPAPARNLFRTHEGAPAVTLTPEQMLRRSILTCMLWESQFYEDGVEIAGRIGGLVPAVEPARVAALAIEAREQMKLRHAPLLLVREMARHATHRGLVAETLARVIQRADELSEFVALYWAGGRAPLSGQVKKGLAAAFPRFGEYALAKYDRAGAVRLRDVLFLCHARPRDAEQAEVWKRLIDGKLATPDTWEVALSTGGDRLATWERLLTERRLGALALLRNLRNMKEAGVGEDLVLAALSAMNTGWVLPFRFLAAARYAPQWEEALERAMFRSVSTEKPGAHAKLAGRTALLVDVSGSMVAPLSQRSEMYRTDAAYGLAILLREIAEEISIFTFSDELKQVPARRGFALRDALETSQEHSGTNLGLALSRLDETCGKNREPYDRIIVITDEQSHDRVPAPRGTGYIINVASYRNGVGYGAWTHIDGWSEAVIEYIRELESAGSH</sequence>
<keyword evidence="4" id="KW-0479">Metal-binding</keyword>
<dbReference type="PROSITE" id="PS50988">
    <property type="entry name" value="TROVE"/>
    <property type="match status" value="1"/>
</dbReference>
<name>A0A372IK42_9BACT</name>
<keyword evidence="3" id="KW-0963">Cytoplasm</keyword>
<dbReference type="GO" id="GO:0046872">
    <property type="term" value="F:metal ion binding"/>
    <property type="evidence" value="ECO:0007669"/>
    <property type="project" value="UniProtKB-KW"/>
</dbReference>
<keyword evidence="6" id="KW-0687">Ribonucleoprotein</keyword>
<evidence type="ECO:0000313" key="8">
    <source>
        <dbReference type="EMBL" id="RFU15340.1"/>
    </source>
</evidence>
<proteinExistence type="inferred from homology"/>
<organism evidence="8 9">
    <name type="scientific">Paracidobacterium acidisoli</name>
    <dbReference type="NCBI Taxonomy" id="2303751"/>
    <lineage>
        <taxon>Bacteria</taxon>
        <taxon>Pseudomonadati</taxon>
        <taxon>Acidobacteriota</taxon>
        <taxon>Terriglobia</taxon>
        <taxon>Terriglobales</taxon>
        <taxon>Acidobacteriaceae</taxon>
        <taxon>Paracidobacterium</taxon>
    </lineage>
</organism>
<dbReference type="GO" id="GO:0005737">
    <property type="term" value="C:cytoplasm"/>
    <property type="evidence" value="ECO:0007669"/>
    <property type="project" value="UniProtKB-SubCell"/>
</dbReference>
<dbReference type="GO" id="GO:0003723">
    <property type="term" value="F:RNA binding"/>
    <property type="evidence" value="ECO:0007669"/>
    <property type="project" value="UniProtKB-KW"/>
</dbReference>
<dbReference type="SUPFAM" id="SSF53300">
    <property type="entry name" value="vWA-like"/>
    <property type="match status" value="1"/>
</dbReference>
<dbReference type="CDD" id="cd00198">
    <property type="entry name" value="vWFA"/>
    <property type="match status" value="1"/>
</dbReference>
<dbReference type="GO" id="GO:1990904">
    <property type="term" value="C:ribonucleoprotein complex"/>
    <property type="evidence" value="ECO:0007669"/>
    <property type="project" value="UniProtKB-KW"/>
</dbReference>
<keyword evidence="9" id="KW-1185">Reference proteome</keyword>
<evidence type="ECO:0000256" key="3">
    <source>
        <dbReference type="ARBA" id="ARBA00022490"/>
    </source>
</evidence>
<comment type="caution">
    <text evidence="8">The sequence shown here is derived from an EMBL/GenBank/DDBJ whole genome shotgun (WGS) entry which is preliminary data.</text>
</comment>
<dbReference type="InterPro" id="IPR040322">
    <property type="entry name" value="TROVE2"/>
</dbReference>
<dbReference type="OrthoDB" id="208855at2"/>
<keyword evidence="5" id="KW-0694">RNA-binding</keyword>
<reference evidence="8 9" key="1">
    <citation type="submission" date="2018-08" db="EMBL/GenBank/DDBJ databases">
        <title>Acidipila sp. 4G-K13, an acidobacterium isolated from forest soil.</title>
        <authorList>
            <person name="Gao Z.-H."/>
            <person name="Qiu L.-H."/>
        </authorList>
    </citation>
    <scope>NUCLEOTIDE SEQUENCE [LARGE SCALE GENOMIC DNA]</scope>
    <source>
        <strain evidence="8 9">4G-K13</strain>
    </source>
</reference>
<evidence type="ECO:0000256" key="5">
    <source>
        <dbReference type="ARBA" id="ARBA00022884"/>
    </source>
</evidence>
<accession>A0A372IK42</accession>
<comment type="subcellular location">
    <subcellularLocation>
        <location evidence="1">Cytoplasm</location>
    </subcellularLocation>
</comment>
<dbReference type="InterPro" id="IPR008858">
    <property type="entry name" value="TROVE_dom"/>
</dbReference>
<evidence type="ECO:0000256" key="4">
    <source>
        <dbReference type="ARBA" id="ARBA00022723"/>
    </source>
</evidence>
<dbReference type="Pfam" id="PF05731">
    <property type="entry name" value="TROVE"/>
    <property type="match status" value="1"/>
</dbReference>
<dbReference type="Proteomes" id="UP000264702">
    <property type="component" value="Unassembled WGS sequence"/>
</dbReference>
<dbReference type="InterPro" id="IPR036465">
    <property type="entry name" value="vWFA_dom_sf"/>
</dbReference>
<dbReference type="RefSeq" id="WP_117302223.1">
    <property type="nucleotide sequence ID" value="NZ_QVQT02000006.1"/>
</dbReference>